<dbReference type="Proteomes" id="UP000642993">
    <property type="component" value="Unassembled WGS sequence"/>
</dbReference>
<organism evidence="6 7">
    <name type="scientific">Lolliginicoccus lacisalsi</name>
    <dbReference type="NCBI Taxonomy" id="2742202"/>
    <lineage>
        <taxon>Bacteria</taxon>
        <taxon>Bacillati</taxon>
        <taxon>Actinomycetota</taxon>
        <taxon>Actinomycetes</taxon>
        <taxon>Mycobacteriales</taxon>
        <taxon>Hoyosellaceae</taxon>
        <taxon>Lolliginicoccus</taxon>
    </lineage>
</organism>
<dbReference type="GO" id="GO:0008897">
    <property type="term" value="F:holo-[acyl-carrier-protein] synthase activity"/>
    <property type="evidence" value="ECO:0007669"/>
    <property type="project" value="InterPro"/>
</dbReference>
<protein>
    <submittedName>
        <fullName evidence="6">4'-phosphopantetheinyl transferase superfamily protein</fullName>
    </submittedName>
</protein>
<sequence length="237" mass="25256">MIDKLVQDPLVAAEAFEDPRGIFVPESERAAVARAVPKRQAEFFTVRYLARRAMSTLGVPGAEHMPILKGDRGAPSWPGGVIGSMTHCAGYRAAVVGLSADARAIGIDAEPHSALPGGVLPSISIPEERDWLAGAVPAEHPGIHLDKVLFCAKETTYKAWFPITGRWLGFEDAHVTIDVTESSRAEATATGTFSSRILIDGTAREGEPLSTLEGQWRVERGLIVALIIVPQEVGAGA</sequence>
<evidence type="ECO:0000313" key="6">
    <source>
        <dbReference type="EMBL" id="MBD8505450.1"/>
    </source>
</evidence>
<reference evidence="6" key="1">
    <citation type="submission" date="2020-09" db="EMBL/GenBank/DDBJ databases">
        <title>Hoyosella lacisalsi sp. nov., a halotolerant actinobacterium isolated from soil of Lake Gudzhirganskoe.</title>
        <authorList>
            <person name="Yang Q."/>
            <person name="Guo P.Y."/>
            <person name="Liu S.W."/>
            <person name="Li F.N."/>
            <person name="Sun C.H."/>
        </authorList>
    </citation>
    <scope>NUCLEOTIDE SEQUENCE</scope>
    <source>
        <strain evidence="6">G463</strain>
    </source>
</reference>
<dbReference type="GO" id="GO:0000287">
    <property type="term" value="F:magnesium ion binding"/>
    <property type="evidence" value="ECO:0007669"/>
    <property type="project" value="InterPro"/>
</dbReference>
<feature type="binding site" evidence="2">
    <location>
        <position position="108"/>
    </location>
    <ligand>
        <name>CoA</name>
        <dbReference type="ChEBI" id="CHEBI:57287"/>
    </ligand>
</feature>
<feature type="binding site" evidence="3">
    <location>
        <position position="108"/>
    </location>
    <ligand>
        <name>Mg(2+)</name>
        <dbReference type="ChEBI" id="CHEBI:18420"/>
    </ligand>
</feature>
<feature type="binding site" evidence="3">
    <location>
        <position position="110"/>
    </location>
    <ligand>
        <name>Mg(2+)</name>
        <dbReference type="ChEBI" id="CHEBI:18420"/>
    </ligand>
</feature>
<dbReference type="SUPFAM" id="SSF56214">
    <property type="entry name" value="4'-phosphopantetheinyl transferase"/>
    <property type="match status" value="1"/>
</dbReference>
<feature type="domain" description="4'-phosphopantetheinyl transferase N-terminal" evidence="5">
    <location>
        <begin position="28"/>
        <end position="96"/>
    </location>
</feature>
<dbReference type="PANTHER" id="PTHR38096">
    <property type="entry name" value="ENTEROBACTIN SYNTHASE COMPONENT D"/>
    <property type="match status" value="1"/>
</dbReference>
<dbReference type="Gene3D" id="3.90.470.20">
    <property type="entry name" value="4'-phosphopantetheinyl transferase domain"/>
    <property type="match status" value="1"/>
</dbReference>
<feature type="binding site" evidence="2">
    <location>
        <position position="158"/>
    </location>
    <ligand>
        <name>CoA</name>
        <dbReference type="ChEBI" id="CHEBI:57287"/>
    </ligand>
</feature>
<evidence type="ECO:0000256" key="2">
    <source>
        <dbReference type="PIRSR" id="PIRSR603542-1"/>
    </source>
</evidence>
<feature type="binding site" evidence="2">
    <location>
        <position position="168"/>
    </location>
    <ligand>
        <name>CoA</name>
        <dbReference type="ChEBI" id="CHEBI:57287"/>
    </ligand>
</feature>
<evidence type="ECO:0000259" key="5">
    <source>
        <dbReference type="Pfam" id="PF17837"/>
    </source>
</evidence>
<evidence type="ECO:0000256" key="3">
    <source>
        <dbReference type="PIRSR" id="PIRSR603542-2"/>
    </source>
</evidence>
<dbReference type="InterPro" id="IPR008278">
    <property type="entry name" value="4-PPantetheinyl_Trfase_dom"/>
</dbReference>
<comment type="caution">
    <text evidence="6">The sequence shown here is derived from an EMBL/GenBank/DDBJ whole genome shotgun (WGS) entry which is preliminary data.</text>
</comment>
<feature type="binding site" evidence="3">
    <location>
        <position position="109"/>
    </location>
    <ligand>
        <name>Mg(2+)</name>
        <dbReference type="ChEBI" id="CHEBI:18420"/>
    </ligand>
</feature>
<dbReference type="PANTHER" id="PTHR38096:SF1">
    <property type="entry name" value="ENTEROBACTIN SYNTHASE COMPONENT D"/>
    <property type="match status" value="1"/>
</dbReference>
<dbReference type="AlphaFoldDB" id="A0A927JA91"/>
<keyword evidence="7" id="KW-1185">Reference proteome</keyword>
<name>A0A927JA91_9ACTN</name>
<comment type="cofactor">
    <cofactor evidence="3">
        <name>Mg(2+)</name>
        <dbReference type="ChEBI" id="CHEBI:18420"/>
    </cofactor>
</comment>
<accession>A0A927JA91</accession>
<dbReference type="GO" id="GO:0005886">
    <property type="term" value="C:plasma membrane"/>
    <property type="evidence" value="ECO:0007669"/>
    <property type="project" value="TreeGrafter"/>
</dbReference>
<proteinExistence type="predicted"/>
<keyword evidence="3" id="KW-0479">Metal-binding</keyword>
<dbReference type="Pfam" id="PF17837">
    <property type="entry name" value="4PPT_N"/>
    <property type="match status" value="1"/>
</dbReference>
<keyword evidence="3" id="KW-0460">Magnesium</keyword>
<dbReference type="InterPro" id="IPR003542">
    <property type="entry name" value="Enbac_synth_compD-like"/>
</dbReference>
<gene>
    <name evidence="6" type="ORF">HT102_02965</name>
</gene>
<dbReference type="PRINTS" id="PR01399">
    <property type="entry name" value="ENTSNTHTASED"/>
</dbReference>
<feature type="binding site" evidence="2">
    <location>
        <position position="47"/>
    </location>
    <ligand>
        <name>CoA</name>
        <dbReference type="ChEBI" id="CHEBI:57287"/>
    </ligand>
</feature>
<dbReference type="Pfam" id="PF01648">
    <property type="entry name" value="ACPS"/>
    <property type="match status" value="1"/>
</dbReference>
<keyword evidence="1 6" id="KW-0808">Transferase</keyword>
<dbReference type="RefSeq" id="WP_192037885.1">
    <property type="nucleotide sequence ID" value="NZ_JACYWE010000001.1"/>
</dbReference>
<evidence type="ECO:0000259" key="4">
    <source>
        <dbReference type="Pfam" id="PF01648"/>
    </source>
</evidence>
<feature type="binding site" evidence="2">
    <location>
        <position position="39"/>
    </location>
    <ligand>
        <name>CoA</name>
        <dbReference type="ChEBI" id="CHEBI:57287"/>
    </ligand>
</feature>
<dbReference type="GO" id="GO:0009366">
    <property type="term" value="C:enterobactin synthetase complex"/>
    <property type="evidence" value="ECO:0007669"/>
    <property type="project" value="InterPro"/>
</dbReference>
<dbReference type="GO" id="GO:0009239">
    <property type="term" value="P:enterobactin biosynthetic process"/>
    <property type="evidence" value="ECO:0007669"/>
    <property type="project" value="InterPro"/>
</dbReference>
<feature type="binding site" evidence="2">
    <location>
        <position position="154"/>
    </location>
    <ligand>
        <name>CoA</name>
        <dbReference type="ChEBI" id="CHEBI:57287"/>
    </ligand>
</feature>
<feature type="domain" description="4'-phosphopantetheinyl transferase" evidence="4">
    <location>
        <begin position="104"/>
        <end position="186"/>
    </location>
</feature>
<evidence type="ECO:0000313" key="7">
    <source>
        <dbReference type="Proteomes" id="UP000642993"/>
    </source>
</evidence>
<feature type="binding site" evidence="2">
    <location>
        <begin position="86"/>
        <end position="87"/>
    </location>
    <ligand>
        <name>CoA</name>
        <dbReference type="ChEBI" id="CHEBI:57287"/>
    </ligand>
</feature>
<dbReference type="InterPro" id="IPR041354">
    <property type="entry name" value="4PPT_N"/>
</dbReference>
<evidence type="ECO:0000256" key="1">
    <source>
        <dbReference type="ARBA" id="ARBA00022679"/>
    </source>
</evidence>
<dbReference type="InterPro" id="IPR037143">
    <property type="entry name" value="4-PPantetheinyl_Trfase_dom_sf"/>
</dbReference>
<dbReference type="EMBL" id="JACYWE010000001">
    <property type="protein sequence ID" value="MBD8505450.1"/>
    <property type="molecule type" value="Genomic_DNA"/>
</dbReference>